<evidence type="ECO:0000256" key="7">
    <source>
        <dbReference type="ARBA" id="ARBA00023242"/>
    </source>
</evidence>
<keyword evidence="5" id="KW-0238">DNA-binding</keyword>
<dbReference type="InterPro" id="IPR018552">
    <property type="entry name" value="CENP-X"/>
</dbReference>
<dbReference type="Proteomes" id="UP000292052">
    <property type="component" value="Unassembled WGS sequence"/>
</dbReference>
<name>A0A482V8Q1_ASBVE</name>
<dbReference type="STRING" id="1661398.A0A482V8Q1"/>
<keyword evidence="7" id="KW-0539">Nucleus</keyword>
<dbReference type="PANTHER" id="PTHR28680:SF1">
    <property type="entry name" value="CENTROMERE PROTEIN X"/>
    <property type="match status" value="1"/>
</dbReference>
<dbReference type="AlphaFoldDB" id="A0A482V8Q1"/>
<evidence type="ECO:0000256" key="3">
    <source>
        <dbReference type="ARBA" id="ARBA00016388"/>
    </source>
</evidence>
<dbReference type="EMBL" id="QDEB01127777">
    <property type="protein sequence ID" value="RZB39499.1"/>
    <property type="molecule type" value="Genomic_DNA"/>
</dbReference>
<evidence type="ECO:0000256" key="1">
    <source>
        <dbReference type="ARBA" id="ARBA00004123"/>
    </source>
</evidence>
<reference evidence="9 10" key="1">
    <citation type="submission" date="2017-03" db="EMBL/GenBank/DDBJ databases">
        <title>Genome of the blue death feigning beetle - Asbolus verrucosus.</title>
        <authorList>
            <person name="Rider S.D."/>
        </authorList>
    </citation>
    <scope>NUCLEOTIDE SEQUENCE [LARGE SCALE GENOMIC DNA]</scope>
    <source>
        <strain evidence="9">Butters</strain>
        <tissue evidence="9">Head and leg muscle</tissue>
    </source>
</reference>
<accession>A0A482V8Q1</accession>
<organism evidence="9 10">
    <name type="scientific">Asbolus verrucosus</name>
    <name type="common">Desert ironclad beetle</name>
    <dbReference type="NCBI Taxonomy" id="1661398"/>
    <lineage>
        <taxon>Eukaryota</taxon>
        <taxon>Metazoa</taxon>
        <taxon>Ecdysozoa</taxon>
        <taxon>Arthropoda</taxon>
        <taxon>Hexapoda</taxon>
        <taxon>Insecta</taxon>
        <taxon>Pterygota</taxon>
        <taxon>Neoptera</taxon>
        <taxon>Endopterygota</taxon>
        <taxon>Coleoptera</taxon>
        <taxon>Polyphaga</taxon>
        <taxon>Cucujiformia</taxon>
        <taxon>Tenebrionidae</taxon>
        <taxon>Pimeliinae</taxon>
        <taxon>Asbolus</taxon>
    </lineage>
</organism>
<sequence length="94" mass="10318">MTTPPSSSSSDEPISTKVTTVFQTDIVKEALRRHLSNPKNKINDDAAELVAELMKILVVESSIRAAKQASLQNKSTVTLDHIESVLPQLMLDFP</sequence>
<evidence type="ECO:0000256" key="2">
    <source>
        <dbReference type="ARBA" id="ARBA00009359"/>
    </source>
</evidence>
<gene>
    <name evidence="9" type="ORF">BDFB_006684</name>
</gene>
<proteinExistence type="inferred from homology"/>
<dbReference type="CDD" id="cd22921">
    <property type="entry name" value="HFD_CENP-X"/>
    <property type="match status" value="1"/>
</dbReference>
<evidence type="ECO:0000256" key="6">
    <source>
        <dbReference type="ARBA" id="ARBA00023204"/>
    </source>
</evidence>
<protein>
    <recommendedName>
        <fullName evidence="3">Centromere protein X</fullName>
    </recommendedName>
</protein>
<evidence type="ECO:0000313" key="9">
    <source>
        <dbReference type="EMBL" id="RZB39499.1"/>
    </source>
</evidence>
<dbReference type="Gene3D" id="6.10.130.30">
    <property type="match status" value="1"/>
</dbReference>
<dbReference type="GO" id="GO:0071821">
    <property type="term" value="C:FANCM-MHF complex"/>
    <property type="evidence" value="ECO:0007669"/>
    <property type="project" value="TreeGrafter"/>
</dbReference>
<evidence type="ECO:0000256" key="8">
    <source>
        <dbReference type="ARBA" id="ARBA00047146"/>
    </source>
</evidence>
<evidence type="ECO:0000256" key="5">
    <source>
        <dbReference type="ARBA" id="ARBA00023125"/>
    </source>
</evidence>
<dbReference type="SUPFAM" id="SSF47113">
    <property type="entry name" value="Histone-fold"/>
    <property type="match status" value="1"/>
</dbReference>
<comment type="similarity">
    <text evidence="2">Belongs to the CENP-X/MHF2 family.</text>
</comment>
<dbReference type="GO" id="GO:0046982">
    <property type="term" value="F:protein heterodimerization activity"/>
    <property type="evidence" value="ECO:0007669"/>
    <property type="project" value="InterPro"/>
</dbReference>
<dbReference type="GO" id="GO:0043240">
    <property type="term" value="C:Fanconi anaemia nuclear complex"/>
    <property type="evidence" value="ECO:0007669"/>
    <property type="project" value="TreeGrafter"/>
</dbReference>
<dbReference type="GO" id="GO:0031297">
    <property type="term" value="P:replication fork processing"/>
    <property type="evidence" value="ECO:0007669"/>
    <property type="project" value="TreeGrafter"/>
</dbReference>
<dbReference type="GO" id="GO:0003677">
    <property type="term" value="F:DNA binding"/>
    <property type="evidence" value="ECO:0007669"/>
    <property type="project" value="UniProtKB-KW"/>
</dbReference>
<comment type="subcellular location">
    <subcellularLocation>
        <location evidence="1">Nucleus</location>
    </subcellularLocation>
</comment>
<keyword evidence="10" id="KW-1185">Reference proteome</keyword>
<evidence type="ECO:0000256" key="4">
    <source>
        <dbReference type="ARBA" id="ARBA00022763"/>
    </source>
</evidence>
<dbReference type="Pfam" id="PF09415">
    <property type="entry name" value="CENP-X"/>
    <property type="match status" value="1"/>
</dbReference>
<evidence type="ECO:0000313" key="10">
    <source>
        <dbReference type="Proteomes" id="UP000292052"/>
    </source>
</evidence>
<dbReference type="GO" id="GO:0000712">
    <property type="term" value="P:resolution of meiotic recombination intermediates"/>
    <property type="evidence" value="ECO:0007669"/>
    <property type="project" value="TreeGrafter"/>
</dbReference>
<keyword evidence="6" id="KW-0234">DNA repair</keyword>
<comment type="caution">
    <text evidence="9">The sequence shown here is derived from an EMBL/GenBank/DDBJ whole genome shotgun (WGS) entry which is preliminary data.</text>
</comment>
<dbReference type="PANTHER" id="PTHR28680">
    <property type="entry name" value="CENTROMERE PROTEIN X"/>
    <property type="match status" value="1"/>
</dbReference>
<dbReference type="GO" id="GO:0051382">
    <property type="term" value="P:kinetochore assembly"/>
    <property type="evidence" value="ECO:0007669"/>
    <property type="project" value="InterPro"/>
</dbReference>
<dbReference type="GO" id="GO:0006281">
    <property type="term" value="P:DNA repair"/>
    <property type="evidence" value="ECO:0007669"/>
    <property type="project" value="UniProtKB-KW"/>
</dbReference>
<dbReference type="OrthoDB" id="2500381at2759"/>
<comment type="subunit">
    <text evidence="8">Heterodimer with CENPX, sometimes called MHF; this interaction stabilizes both partners. MHF heterodimers can assemble to form tetrameric structures. MHF also coassemble with CENPT-CENPW heterodimers at centromeres to form the tetrameric CENP-T-W-S-X complex. Forms a discrete complex with FANCM and CENPX, called FANCM-MHF; this interaction, probably mediated by direct binding between CENPS and FANCM, leads to synergistic activation of double-stranded DNA binding and strongly stimulates FANCM-mediated DNA remodeling. Recruited by FANCM to the Fanconi anemia (FA) core complex, which consists of CENPS, CENPX, FANCA, FANCB, FANCC, FANCE, FANCF, FANCG, FANCL, FANCM, FAAP24 and FAAP100. The FA core complex associates with Bloom syndrome (BLM) complex, which consists of at least BLM, DNA topoisomerase 3-alpha (TOP3A), RMI1/BLAP75, RPA1/RPA70 and RPA2/RPA32. The super complex between FA and BLM is called BRAFT.</text>
</comment>
<keyword evidence="4" id="KW-0227">DNA damage</keyword>
<dbReference type="InterPro" id="IPR009072">
    <property type="entry name" value="Histone-fold"/>
</dbReference>